<dbReference type="InterPro" id="IPR001173">
    <property type="entry name" value="Glyco_trans_2-like"/>
</dbReference>
<sequence>MNETQDPLVSICCITYNHEKYIRDSIEGFLMQKTDFSFEIIIHDDASTDKTADIVREYEMKYPNLIKPIYQTENQYSKGEQIFPNAYMEAKGKYFALCEGDDYWIDPCKLQKQIDAMEKHPECNICFHPVYIKNEYGIIEQKLNYKYPNNIKIISTSEVIIIGAGFIPTVSTVLRACGIENIIHPPKWTLKLKGEHTNNTVFGSLGGGALFVPDVMAIYRQNTEFSFSKKLSNDEKYALDWANSRYYGLDKLNETTNYIYNKEFENVKWDHCYNYLKSISTPYECKKNFFETNRASMPIFLKLICMLLLHRSFAILWLIIRSPFAKMKRIFAI</sequence>
<accession>A0A9Q4KSW0</accession>
<name>A0A9Q4KSW0_9EURY</name>
<dbReference type="SUPFAM" id="SSF53448">
    <property type="entry name" value="Nucleotide-diphospho-sugar transferases"/>
    <property type="match status" value="1"/>
</dbReference>
<keyword evidence="1" id="KW-0812">Transmembrane</keyword>
<gene>
    <name evidence="3" type="ORF">L0665_01820</name>
</gene>
<evidence type="ECO:0000313" key="3">
    <source>
        <dbReference type="EMBL" id="MDE4907357.1"/>
    </source>
</evidence>
<keyword evidence="3" id="KW-0328">Glycosyltransferase</keyword>
<proteinExistence type="predicted"/>
<dbReference type="EC" id="2.4.-.-" evidence="3"/>
<dbReference type="GO" id="GO:0016758">
    <property type="term" value="F:hexosyltransferase activity"/>
    <property type="evidence" value="ECO:0007669"/>
    <property type="project" value="UniProtKB-ARBA"/>
</dbReference>
<keyword evidence="1" id="KW-0472">Membrane</keyword>
<keyword evidence="4" id="KW-1185">Reference proteome</keyword>
<comment type="caution">
    <text evidence="3">The sequence shown here is derived from an EMBL/GenBank/DDBJ whole genome shotgun (WGS) entry which is preliminary data.</text>
</comment>
<keyword evidence="3" id="KW-0808">Transferase</keyword>
<organism evidence="3 4">
    <name type="scientific">Methanogenium marinum</name>
    <dbReference type="NCBI Taxonomy" id="348610"/>
    <lineage>
        <taxon>Archaea</taxon>
        <taxon>Methanobacteriati</taxon>
        <taxon>Methanobacteriota</taxon>
        <taxon>Stenosarchaea group</taxon>
        <taxon>Methanomicrobia</taxon>
        <taxon>Methanomicrobiales</taxon>
        <taxon>Methanomicrobiaceae</taxon>
        <taxon>Methanogenium</taxon>
    </lineage>
</organism>
<evidence type="ECO:0000259" key="2">
    <source>
        <dbReference type="Pfam" id="PF00535"/>
    </source>
</evidence>
<dbReference type="RefSeq" id="WP_274924014.1">
    <property type="nucleotide sequence ID" value="NZ_JAKELO010000002.1"/>
</dbReference>
<feature type="domain" description="Glycosyltransferase 2-like" evidence="2">
    <location>
        <begin position="10"/>
        <end position="148"/>
    </location>
</feature>
<dbReference type="EMBL" id="JAKELO010000002">
    <property type="protein sequence ID" value="MDE4907357.1"/>
    <property type="molecule type" value="Genomic_DNA"/>
</dbReference>
<dbReference type="Pfam" id="PF00535">
    <property type="entry name" value="Glycos_transf_2"/>
    <property type="match status" value="1"/>
</dbReference>
<reference evidence="3" key="1">
    <citation type="submission" date="2022-01" db="EMBL/GenBank/DDBJ databases">
        <title>Draft genome of Methanogenium marinum DSM 15558.</title>
        <authorList>
            <person name="Chen S.-C."/>
            <person name="You Y.-T."/>
        </authorList>
    </citation>
    <scope>NUCLEOTIDE SEQUENCE</scope>
    <source>
        <strain evidence="3">DSM 15558</strain>
    </source>
</reference>
<evidence type="ECO:0000313" key="4">
    <source>
        <dbReference type="Proteomes" id="UP001143747"/>
    </source>
</evidence>
<dbReference type="PANTHER" id="PTHR22916">
    <property type="entry name" value="GLYCOSYLTRANSFERASE"/>
    <property type="match status" value="1"/>
</dbReference>
<feature type="transmembrane region" description="Helical" evidence="1">
    <location>
        <begin position="299"/>
        <end position="320"/>
    </location>
</feature>
<dbReference type="Gene3D" id="3.90.550.10">
    <property type="entry name" value="Spore Coat Polysaccharide Biosynthesis Protein SpsA, Chain A"/>
    <property type="match status" value="1"/>
</dbReference>
<dbReference type="Proteomes" id="UP001143747">
    <property type="component" value="Unassembled WGS sequence"/>
</dbReference>
<protein>
    <submittedName>
        <fullName evidence="3">Glycosyltransferase</fullName>
        <ecNumber evidence="3">2.4.-.-</ecNumber>
    </submittedName>
</protein>
<dbReference type="PANTHER" id="PTHR22916:SF3">
    <property type="entry name" value="UDP-GLCNAC:BETAGAL BETA-1,3-N-ACETYLGLUCOSAMINYLTRANSFERASE-LIKE PROTEIN 1"/>
    <property type="match status" value="1"/>
</dbReference>
<dbReference type="InterPro" id="IPR029044">
    <property type="entry name" value="Nucleotide-diphossugar_trans"/>
</dbReference>
<evidence type="ECO:0000256" key="1">
    <source>
        <dbReference type="SAM" id="Phobius"/>
    </source>
</evidence>
<keyword evidence="1" id="KW-1133">Transmembrane helix</keyword>
<dbReference type="AlphaFoldDB" id="A0A9Q4KSW0"/>